<dbReference type="EMBL" id="JAPNKA010000001">
    <property type="protein sequence ID" value="MCY1074564.1"/>
    <property type="molecule type" value="Genomic_DNA"/>
</dbReference>
<proteinExistence type="predicted"/>
<feature type="compositionally biased region" description="Polar residues" evidence="1">
    <location>
        <begin position="23"/>
        <end position="33"/>
    </location>
</feature>
<gene>
    <name evidence="2" type="ORF">OV287_08700</name>
</gene>
<accession>A0ABT3ZYR9</accession>
<comment type="caution">
    <text evidence="2">The sequence shown here is derived from an EMBL/GenBank/DDBJ whole genome shotgun (WGS) entry which is preliminary data.</text>
</comment>
<dbReference type="RefSeq" id="WP_267533526.1">
    <property type="nucleotide sequence ID" value="NZ_JAPNKA010000001.1"/>
</dbReference>
<dbReference type="Proteomes" id="UP001207654">
    <property type="component" value="Unassembled WGS sequence"/>
</dbReference>
<feature type="region of interest" description="Disordered" evidence="1">
    <location>
        <begin position="1"/>
        <end position="36"/>
    </location>
</feature>
<evidence type="ECO:0000256" key="1">
    <source>
        <dbReference type="SAM" id="MobiDB-lite"/>
    </source>
</evidence>
<sequence>MPKHETKKRSLTRFSDDGPTNKIVKQSKLTPKPSQDDFRKQWLKRLRSRDTLVKRGQATALGIQLVKNQLRTVNASLKKQLLTKSPPIGFGTLTNQPSREDELLDCLYELREMIATLQFHLDMDDVTTLPTAIPVTRSLEQFSFDQTSDGYHSLLSPKDKKVGQIKLVGLVNRYSSAVFSDHHGLLIHAQVDGKPDLYIYYQSLDATSQFSGSTSVRTMGGMLPFTGPLDHGTSLRGAVGFAEQLFKLMASQPNINVIILAEAGLEEANQLIQQSIDPNWIRKTNNAKGESGVNDITMIYEPSLASDYSFSVEKTDLGNAAKIVCDSGTSSECTLLGCHILNKMAKNKSVGDFLKEDKVSALFGDTNMGTLSSSSLSFGFKTIESHNSVTDSLTFNFSNSASNKMFDKLLVRKRFS</sequence>
<organism evidence="2 3">
    <name type="scientific">Archangium lansingense</name>
    <dbReference type="NCBI Taxonomy" id="2995310"/>
    <lineage>
        <taxon>Bacteria</taxon>
        <taxon>Pseudomonadati</taxon>
        <taxon>Myxococcota</taxon>
        <taxon>Myxococcia</taxon>
        <taxon>Myxococcales</taxon>
        <taxon>Cystobacterineae</taxon>
        <taxon>Archangiaceae</taxon>
        <taxon>Archangium</taxon>
    </lineage>
</organism>
<reference evidence="2 3" key="1">
    <citation type="submission" date="2022-11" db="EMBL/GenBank/DDBJ databases">
        <title>Minimal conservation of predation-associated metabolite biosynthetic gene clusters underscores biosynthetic potential of Myxococcota including descriptions for ten novel species: Archangium lansinium sp. nov., Myxococcus landrumus sp. nov., Nannocystis bai.</title>
        <authorList>
            <person name="Ahearne A."/>
            <person name="Stevens C."/>
            <person name="Phillips K."/>
        </authorList>
    </citation>
    <scope>NUCLEOTIDE SEQUENCE [LARGE SCALE GENOMIC DNA]</scope>
    <source>
        <strain evidence="2 3">MIWBW</strain>
    </source>
</reference>
<feature type="compositionally biased region" description="Basic residues" evidence="1">
    <location>
        <begin position="1"/>
        <end position="11"/>
    </location>
</feature>
<protein>
    <submittedName>
        <fullName evidence="2">Uncharacterized protein</fullName>
    </submittedName>
</protein>
<evidence type="ECO:0000313" key="3">
    <source>
        <dbReference type="Proteomes" id="UP001207654"/>
    </source>
</evidence>
<name>A0ABT3ZYR9_9BACT</name>
<keyword evidence="3" id="KW-1185">Reference proteome</keyword>
<evidence type="ECO:0000313" key="2">
    <source>
        <dbReference type="EMBL" id="MCY1074564.1"/>
    </source>
</evidence>